<dbReference type="InParanoid" id="A0A7M7GI12"/>
<sequence length="509" mass="56139">MPCVDWSVNGTSSPGGIPADDSDPPLMLLTTKKRLTRPYSSSHIQASLRRLGRDAVNQRSRTAVRRATAVSNDGGRDGNICTGNFRAASAGLLRVSPMNTRGRSAECKSANDIDDELEIDYRKIENEDLDRMTESEVYQGQGVRKLNTQNYEHECLRGGISPSIVQASKRLQSGKYAGVTVVRIGSKYHDGLKVTGVPIEAKLTARSKDEDTLSECSVSSGDICLCHNCRNKESGEDQPAQELNDKLKNVKGDESSLMLVSKSLGITSTIKRPCSNTQDNRRNYNQDRLKAQERKDKNGRMPLSRCSSAKTQVFSPPTVKIDSKNLPVMACRAITGPRMRYEVASSLGRRDIEDDRDSASSGSDTDLNKQIEAVARAQDTIDHHPSADERTPKQSEVQIFSWRPALKDILRSQSVSLRRRSIDSIYADSMSQAKCLKHGRQCSEIPRTVQDDSVGGYPSSQVWSRGRRLKISIDMRSLRLPPIMSYSTRSVENNQAGCVACMAGVSNSC</sequence>
<reference evidence="2" key="2">
    <citation type="submission" date="2021-01" db="UniProtKB">
        <authorList>
            <consortium name="EnsemblMetazoa"/>
        </authorList>
    </citation>
    <scope>IDENTIFICATION</scope>
</reference>
<protein>
    <submittedName>
        <fullName evidence="2">Uncharacterized protein</fullName>
    </submittedName>
</protein>
<organism evidence="2 3">
    <name type="scientific">Strongylocentrotus purpuratus</name>
    <name type="common">Purple sea urchin</name>
    <dbReference type="NCBI Taxonomy" id="7668"/>
    <lineage>
        <taxon>Eukaryota</taxon>
        <taxon>Metazoa</taxon>
        <taxon>Echinodermata</taxon>
        <taxon>Eleutherozoa</taxon>
        <taxon>Echinozoa</taxon>
        <taxon>Echinoidea</taxon>
        <taxon>Euechinoidea</taxon>
        <taxon>Echinacea</taxon>
        <taxon>Camarodonta</taxon>
        <taxon>Echinidea</taxon>
        <taxon>Strongylocentrotidae</taxon>
        <taxon>Strongylocentrotus</taxon>
    </lineage>
</organism>
<dbReference type="AlphaFoldDB" id="A0A7M7GI12"/>
<dbReference type="RefSeq" id="XP_003730710.2">
    <property type="nucleotide sequence ID" value="XM_003730662.3"/>
</dbReference>
<evidence type="ECO:0000256" key="1">
    <source>
        <dbReference type="SAM" id="MobiDB-lite"/>
    </source>
</evidence>
<reference evidence="3" key="1">
    <citation type="submission" date="2015-02" db="EMBL/GenBank/DDBJ databases">
        <title>Genome sequencing for Strongylocentrotus purpuratus.</title>
        <authorList>
            <person name="Murali S."/>
            <person name="Liu Y."/>
            <person name="Vee V."/>
            <person name="English A."/>
            <person name="Wang M."/>
            <person name="Skinner E."/>
            <person name="Han Y."/>
            <person name="Muzny D.M."/>
            <person name="Worley K.C."/>
            <person name="Gibbs R.A."/>
        </authorList>
    </citation>
    <scope>NUCLEOTIDE SEQUENCE</scope>
</reference>
<name>A0A7M7GI12_STRPU</name>
<proteinExistence type="predicted"/>
<dbReference type="GeneID" id="100891174"/>
<dbReference type="OMA" id="WRPALKD"/>
<keyword evidence="3" id="KW-1185">Reference proteome</keyword>
<feature type="region of interest" description="Disordered" evidence="1">
    <location>
        <begin position="271"/>
        <end position="311"/>
    </location>
</feature>
<evidence type="ECO:0000313" key="2">
    <source>
        <dbReference type="EnsemblMetazoa" id="XP_003730710"/>
    </source>
</evidence>
<evidence type="ECO:0000313" key="3">
    <source>
        <dbReference type="Proteomes" id="UP000007110"/>
    </source>
</evidence>
<dbReference type="KEGG" id="spu:100891174"/>
<dbReference type="EnsemblMetazoa" id="XM_003730662">
    <property type="protein sequence ID" value="XP_003730710"/>
    <property type="gene ID" value="LOC100891174"/>
</dbReference>
<dbReference type="Proteomes" id="UP000007110">
    <property type="component" value="Unassembled WGS sequence"/>
</dbReference>
<dbReference type="OrthoDB" id="10387872at2759"/>
<feature type="compositionally biased region" description="Basic and acidic residues" evidence="1">
    <location>
        <begin position="279"/>
        <end position="299"/>
    </location>
</feature>
<accession>A0A7M7GI12</accession>
<feature type="region of interest" description="Disordered" evidence="1">
    <location>
        <begin position="1"/>
        <end position="24"/>
    </location>
</feature>